<name>A0A1I0ELC0_9GAMM</name>
<sequence length="190" mass="21006">MMVKPTLLIINGSYREGALSGILANNLGIHADAQFKIEHISVRTLDLPNFDYAHANHPSAERLKQLIVRADGILLISPEYHGCISGSLKNALDYLRFELTDKPLGVFATAGSAKSGGNAVNTLRNIGRSLQANVLNEQIYLSKSELEEGKYLTGNLLERYHAQLRQMLTVIHKNRLYAECYKSVNIAVVS</sequence>
<dbReference type="InterPro" id="IPR050712">
    <property type="entry name" value="NAD(P)H-dep_reductase"/>
</dbReference>
<dbReference type="EMBL" id="FOHV01000028">
    <property type="protein sequence ID" value="SET46113.1"/>
    <property type="molecule type" value="Genomic_DNA"/>
</dbReference>
<protein>
    <submittedName>
        <fullName evidence="4">Azobenzene reductase</fullName>
    </submittedName>
</protein>
<dbReference type="Gene3D" id="3.40.50.360">
    <property type="match status" value="1"/>
</dbReference>
<dbReference type="SUPFAM" id="SSF52218">
    <property type="entry name" value="Flavoproteins"/>
    <property type="match status" value="1"/>
</dbReference>
<accession>A0A1I0ELC0</accession>
<evidence type="ECO:0000313" key="4">
    <source>
        <dbReference type="EMBL" id="SET46113.1"/>
    </source>
</evidence>
<reference evidence="5" key="1">
    <citation type="submission" date="2016-10" db="EMBL/GenBank/DDBJ databases">
        <authorList>
            <person name="Varghese N."/>
            <person name="Submissions S."/>
        </authorList>
    </citation>
    <scope>NUCLEOTIDE SEQUENCE [LARGE SCALE GENOMIC DNA]</scope>
    <source>
        <strain evidence="5">DSM 18579</strain>
    </source>
</reference>
<dbReference type="InterPro" id="IPR029039">
    <property type="entry name" value="Flavoprotein-like_sf"/>
</dbReference>
<evidence type="ECO:0000313" key="5">
    <source>
        <dbReference type="Proteomes" id="UP000242642"/>
    </source>
</evidence>
<dbReference type="OrthoDB" id="9812295at2"/>
<dbReference type="GO" id="GO:0016491">
    <property type="term" value="F:oxidoreductase activity"/>
    <property type="evidence" value="ECO:0007669"/>
    <property type="project" value="InterPro"/>
</dbReference>
<dbReference type="InterPro" id="IPR005025">
    <property type="entry name" value="FMN_Rdtase-like_dom"/>
</dbReference>
<dbReference type="Pfam" id="PF03358">
    <property type="entry name" value="FMN_red"/>
    <property type="match status" value="1"/>
</dbReference>
<dbReference type="AlphaFoldDB" id="A0A1I0ELC0"/>
<dbReference type="Proteomes" id="UP000242642">
    <property type="component" value="Unassembled WGS sequence"/>
</dbReference>
<feature type="domain" description="NADPH-dependent FMN reductase-like" evidence="3">
    <location>
        <begin position="6"/>
        <end position="143"/>
    </location>
</feature>
<comment type="cofactor">
    <cofactor evidence="1">
        <name>FMN</name>
        <dbReference type="ChEBI" id="CHEBI:58210"/>
    </cofactor>
</comment>
<dbReference type="GO" id="GO:0010181">
    <property type="term" value="F:FMN binding"/>
    <property type="evidence" value="ECO:0007669"/>
    <property type="project" value="TreeGrafter"/>
</dbReference>
<keyword evidence="5" id="KW-1185">Reference proteome</keyword>
<evidence type="ECO:0000259" key="3">
    <source>
        <dbReference type="Pfam" id="PF03358"/>
    </source>
</evidence>
<dbReference type="STRING" id="1123402.SAMN02583745_02435"/>
<keyword evidence="2" id="KW-0288">FMN</keyword>
<keyword evidence="2" id="KW-0285">Flavoprotein</keyword>
<dbReference type="PANTHER" id="PTHR30543">
    <property type="entry name" value="CHROMATE REDUCTASE"/>
    <property type="match status" value="1"/>
</dbReference>
<evidence type="ECO:0000256" key="2">
    <source>
        <dbReference type="ARBA" id="ARBA00022643"/>
    </source>
</evidence>
<gene>
    <name evidence="4" type="ORF">SAMN02583745_02435</name>
</gene>
<proteinExistence type="predicted"/>
<dbReference type="RefSeq" id="WP_093321538.1">
    <property type="nucleotide sequence ID" value="NZ_FOHV01000028.1"/>
</dbReference>
<organism evidence="4 5">
    <name type="scientific">Thorsellia anophelis DSM 18579</name>
    <dbReference type="NCBI Taxonomy" id="1123402"/>
    <lineage>
        <taxon>Bacteria</taxon>
        <taxon>Pseudomonadati</taxon>
        <taxon>Pseudomonadota</taxon>
        <taxon>Gammaproteobacteria</taxon>
        <taxon>Enterobacterales</taxon>
        <taxon>Thorselliaceae</taxon>
        <taxon>Thorsellia</taxon>
    </lineage>
</organism>
<dbReference type="PANTHER" id="PTHR30543:SF21">
    <property type="entry name" value="NAD(P)H-DEPENDENT FMN REDUCTASE LOT6"/>
    <property type="match status" value="1"/>
</dbReference>
<dbReference type="GO" id="GO:0005829">
    <property type="term" value="C:cytosol"/>
    <property type="evidence" value="ECO:0007669"/>
    <property type="project" value="TreeGrafter"/>
</dbReference>
<evidence type="ECO:0000256" key="1">
    <source>
        <dbReference type="ARBA" id="ARBA00001917"/>
    </source>
</evidence>